<feature type="signal peptide" evidence="1">
    <location>
        <begin position="1"/>
        <end position="22"/>
    </location>
</feature>
<dbReference type="InterPro" id="IPR000653">
    <property type="entry name" value="DegT/StrS_aminotransferase"/>
</dbReference>
<dbReference type="AlphaFoldDB" id="A0A9N8H5M6"/>
<keyword evidence="1" id="KW-0732">Signal</keyword>
<evidence type="ECO:0000256" key="1">
    <source>
        <dbReference type="SAM" id="SignalP"/>
    </source>
</evidence>
<comment type="caution">
    <text evidence="2">The sequence shown here is derived from an EMBL/GenBank/DDBJ whole genome shotgun (WGS) entry which is preliminary data.</text>
</comment>
<dbReference type="SUPFAM" id="SSF53383">
    <property type="entry name" value="PLP-dependent transferases"/>
    <property type="match status" value="1"/>
</dbReference>
<dbReference type="Proteomes" id="UP001153069">
    <property type="component" value="Unassembled WGS sequence"/>
</dbReference>
<dbReference type="GO" id="GO:0008483">
    <property type="term" value="F:transaminase activity"/>
    <property type="evidence" value="ECO:0007669"/>
    <property type="project" value="TreeGrafter"/>
</dbReference>
<proteinExistence type="predicted"/>
<accession>A0A9N8H5M6</accession>
<dbReference type="InterPro" id="IPR015424">
    <property type="entry name" value="PyrdxlP-dep_Trfase"/>
</dbReference>
<dbReference type="PANTHER" id="PTHR30244:SF34">
    <property type="entry name" value="DTDP-4-AMINO-4,6-DIDEOXYGALACTOSE TRANSAMINASE"/>
    <property type="match status" value="1"/>
</dbReference>
<dbReference type="Gene3D" id="3.40.640.10">
    <property type="entry name" value="Type I PLP-dependent aspartate aminotransferase-like (Major domain)"/>
    <property type="match status" value="1"/>
</dbReference>
<dbReference type="GO" id="GO:0030170">
    <property type="term" value="F:pyridoxal phosphate binding"/>
    <property type="evidence" value="ECO:0007669"/>
    <property type="project" value="TreeGrafter"/>
</dbReference>
<feature type="chain" id="PRO_5040305365" evidence="1">
    <location>
        <begin position="23"/>
        <end position="447"/>
    </location>
</feature>
<gene>
    <name evidence="2" type="ORF">SEMRO_78_G042350.1</name>
</gene>
<protein>
    <submittedName>
        <fullName evidence="2">dTDP-3-amino-3,4,6-trideoxy-alpha-D-glucose</fullName>
    </submittedName>
</protein>
<dbReference type="InterPro" id="IPR015421">
    <property type="entry name" value="PyrdxlP-dep_Trfase_major"/>
</dbReference>
<name>A0A9N8H5M6_9STRA</name>
<evidence type="ECO:0000313" key="2">
    <source>
        <dbReference type="EMBL" id="CAB9500200.1"/>
    </source>
</evidence>
<dbReference type="Pfam" id="PF01041">
    <property type="entry name" value="DegT_DnrJ_EryC1"/>
    <property type="match status" value="1"/>
</dbReference>
<evidence type="ECO:0000313" key="3">
    <source>
        <dbReference type="Proteomes" id="UP001153069"/>
    </source>
</evidence>
<dbReference type="GO" id="GO:0000271">
    <property type="term" value="P:polysaccharide biosynthetic process"/>
    <property type="evidence" value="ECO:0007669"/>
    <property type="project" value="TreeGrafter"/>
</dbReference>
<dbReference type="PANTHER" id="PTHR30244">
    <property type="entry name" value="TRANSAMINASE"/>
    <property type="match status" value="1"/>
</dbReference>
<dbReference type="OrthoDB" id="422066at2759"/>
<organism evidence="2 3">
    <name type="scientific">Seminavis robusta</name>
    <dbReference type="NCBI Taxonomy" id="568900"/>
    <lineage>
        <taxon>Eukaryota</taxon>
        <taxon>Sar</taxon>
        <taxon>Stramenopiles</taxon>
        <taxon>Ochrophyta</taxon>
        <taxon>Bacillariophyta</taxon>
        <taxon>Bacillariophyceae</taxon>
        <taxon>Bacillariophycidae</taxon>
        <taxon>Naviculales</taxon>
        <taxon>Naviculaceae</taxon>
        <taxon>Seminavis</taxon>
    </lineage>
</organism>
<reference evidence="2" key="1">
    <citation type="submission" date="2020-06" db="EMBL/GenBank/DDBJ databases">
        <authorList>
            <consortium name="Plant Systems Biology data submission"/>
        </authorList>
    </citation>
    <scope>NUCLEOTIDE SEQUENCE</scope>
    <source>
        <strain evidence="2">D6</strain>
    </source>
</reference>
<keyword evidence="3" id="KW-1185">Reference proteome</keyword>
<sequence length="447" mass="49234">MMFKFSLSTLALLSMAMASTDALLTNPMDTGKKIAANTLKDRAYVTRDIKTPDPVPEAGQQEALELMKTGRMYRYNIDKGEESVVSKCEKEIAAYTNFKYCVGLNSCGSALMLLLKTTGVVEGSKVISNAFTFGAVPSAIEHAGGKAVYVESNYDHVIDLEDLELKLKENPDCNHVMISHMRGKVADMNAIKALCDKYDAVLLEDCAHSLGVRYDGQHSGHVGVACGVSSQSYKMINSGEGGFLLTDDPSIAAKTAVYAGAYEALFSKHSTNVPGAEHFEGLSKELPNYSLRMSNLAAAVIRPQILTLDERIEKYNARYYKVTEALEKRCGEHLSIPQLTPEVDLMVHDSIQFNLDKKFTPDMVEDFLKECADHGLPVELFGNKSNARNFVNWGFAPAEEPLPMTAEMLSRACDVRLPLMWDEEDFDDMANVLCESIEQVLADAGMQ</sequence>
<dbReference type="EMBL" id="CAICTM010000077">
    <property type="protein sequence ID" value="CAB9500200.1"/>
    <property type="molecule type" value="Genomic_DNA"/>
</dbReference>